<keyword evidence="2" id="KW-0472">Membrane</keyword>
<dbReference type="Proteomes" id="UP000176998">
    <property type="component" value="Unassembled WGS sequence"/>
</dbReference>
<protein>
    <submittedName>
        <fullName evidence="3">Uncharacterized protein</fullName>
    </submittedName>
</protein>
<dbReference type="AlphaFoldDB" id="A0A1G4BGT6"/>
<accession>A0A1G4BGT6</accession>
<evidence type="ECO:0000256" key="1">
    <source>
        <dbReference type="SAM" id="MobiDB-lite"/>
    </source>
</evidence>
<feature type="transmembrane region" description="Helical" evidence="2">
    <location>
        <begin position="16"/>
        <end position="34"/>
    </location>
</feature>
<proteinExistence type="predicted"/>
<evidence type="ECO:0000313" key="3">
    <source>
        <dbReference type="EMBL" id="OHF00710.1"/>
    </source>
</evidence>
<dbReference type="OrthoDB" id="3633556at2759"/>
<comment type="caution">
    <text evidence="3">The sequence shown here is derived from an EMBL/GenBank/DDBJ whole genome shotgun (WGS) entry which is preliminary data.</text>
</comment>
<feature type="region of interest" description="Disordered" evidence="1">
    <location>
        <begin position="48"/>
        <end position="81"/>
    </location>
</feature>
<sequence length="463" mass="52935">MISSKPFFMLVREVRVLYWSCLSCVVILVVFFSYNSFPHFDIHSIQSSGKKTSTQTKPEDSSIKSGGSNEDGMFDHGSNKNETLDSERLKELKYAIILPTYSDHIPLAIEFLQSYMCLCTDHSDIDFHVVVSDSNEVTMFQDAMKKLKSCGPSFSIFPTPPMNINGPKPNINIINFFDILPPVFHSMTTGKIMGNDTSAVLKERGKYQYQTIKKMAAAAAVDLDYDYALWLDSEAIAVQPFSMRQTFDTYVKAPTIWRSQMTNDDFMRKIIGSAADVLDRSLDSFGSDFWNLESNEWIFEKAVFNDMVQYVEKVHKQDFWTAWVTHGGPFEVNLYNMHIQARKLETTDPLFTKYRIIETEREMAKFGMIDPAKAVIDAIVGHGLLEVGYKLLAVPEIGPKFSSLLNEYGERLLRFEDLDVGPPEVVDRFLLDTPIYMLCSGAPPLHSWWEKRKKIFEPEIVHE</sequence>
<evidence type="ECO:0000313" key="4">
    <source>
        <dbReference type="Proteomes" id="UP000176998"/>
    </source>
</evidence>
<keyword evidence="4" id="KW-1185">Reference proteome</keyword>
<dbReference type="GeneID" id="34557185"/>
<gene>
    <name evidence="3" type="ORF">CORC01_04027</name>
</gene>
<dbReference type="EMBL" id="MJBS01000025">
    <property type="protein sequence ID" value="OHF00710.1"/>
    <property type="molecule type" value="Genomic_DNA"/>
</dbReference>
<keyword evidence="2" id="KW-1133">Transmembrane helix</keyword>
<evidence type="ECO:0000256" key="2">
    <source>
        <dbReference type="SAM" id="Phobius"/>
    </source>
</evidence>
<reference evidence="3 4" key="1">
    <citation type="submission" date="2016-09" db="EMBL/GenBank/DDBJ databases">
        <authorList>
            <person name="Capua I."/>
            <person name="De Benedictis P."/>
            <person name="Joannis T."/>
            <person name="Lombin L.H."/>
            <person name="Cattoli G."/>
        </authorList>
    </citation>
    <scope>NUCLEOTIDE SEQUENCE [LARGE SCALE GENOMIC DNA]</scope>
    <source>
        <strain evidence="3 4">IMI 309357</strain>
    </source>
</reference>
<name>A0A1G4BGT6_9PEZI</name>
<keyword evidence="2" id="KW-0812">Transmembrane</keyword>
<dbReference type="RefSeq" id="XP_022477852.1">
    <property type="nucleotide sequence ID" value="XM_022615675.1"/>
</dbReference>
<organism evidence="3 4">
    <name type="scientific">Colletotrichum orchidophilum</name>
    <dbReference type="NCBI Taxonomy" id="1209926"/>
    <lineage>
        <taxon>Eukaryota</taxon>
        <taxon>Fungi</taxon>
        <taxon>Dikarya</taxon>
        <taxon>Ascomycota</taxon>
        <taxon>Pezizomycotina</taxon>
        <taxon>Sordariomycetes</taxon>
        <taxon>Hypocreomycetidae</taxon>
        <taxon>Glomerellales</taxon>
        <taxon>Glomerellaceae</taxon>
        <taxon>Colletotrichum</taxon>
    </lineage>
</organism>